<organism evidence="9 10">
    <name type="scientific">Clavelina lepadiformis</name>
    <name type="common">Light-bulb sea squirt</name>
    <name type="synonym">Ascidia lepadiformis</name>
    <dbReference type="NCBI Taxonomy" id="159417"/>
    <lineage>
        <taxon>Eukaryota</taxon>
        <taxon>Metazoa</taxon>
        <taxon>Chordata</taxon>
        <taxon>Tunicata</taxon>
        <taxon>Ascidiacea</taxon>
        <taxon>Aplousobranchia</taxon>
        <taxon>Clavelinidae</taxon>
        <taxon>Clavelina</taxon>
    </lineage>
</organism>
<name>A0ABP0GE82_CLALP</name>
<evidence type="ECO:0000313" key="10">
    <source>
        <dbReference type="Proteomes" id="UP001642483"/>
    </source>
</evidence>
<feature type="region of interest" description="Disordered" evidence="6">
    <location>
        <begin position="346"/>
        <end position="477"/>
    </location>
</feature>
<feature type="compositionally biased region" description="Acidic residues" evidence="6">
    <location>
        <begin position="285"/>
        <end position="309"/>
    </location>
</feature>
<dbReference type="InterPro" id="IPR003604">
    <property type="entry name" value="Matrin/U1-like-C_Znf_C2H2"/>
</dbReference>
<dbReference type="PROSITE" id="PS00028">
    <property type="entry name" value="ZINC_FINGER_C2H2_1"/>
    <property type="match status" value="2"/>
</dbReference>
<dbReference type="InterPro" id="IPR036236">
    <property type="entry name" value="Znf_C2H2_sf"/>
</dbReference>
<dbReference type="InterPro" id="IPR036869">
    <property type="entry name" value="J_dom_sf"/>
</dbReference>
<dbReference type="SMART" id="SM00355">
    <property type="entry name" value="ZnF_C2H2"/>
    <property type="match status" value="2"/>
</dbReference>
<dbReference type="PANTHER" id="PTHR44029:SF1">
    <property type="entry name" value="DNAJ HOMOLOG SUBFAMILY C MEMBER 21"/>
    <property type="match status" value="1"/>
</dbReference>
<evidence type="ECO:0000259" key="8">
    <source>
        <dbReference type="PROSITE" id="PS50157"/>
    </source>
</evidence>
<dbReference type="Gene3D" id="3.30.160.60">
    <property type="entry name" value="Classic Zinc Finger"/>
    <property type="match status" value="1"/>
</dbReference>
<feature type="compositionally biased region" description="Basic residues" evidence="6">
    <location>
        <begin position="449"/>
        <end position="460"/>
    </location>
</feature>
<gene>
    <name evidence="9" type="ORF">CVLEPA_LOCUS20484</name>
</gene>
<reference evidence="9 10" key="1">
    <citation type="submission" date="2024-02" db="EMBL/GenBank/DDBJ databases">
        <authorList>
            <person name="Daric V."/>
            <person name="Darras S."/>
        </authorList>
    </citation>
    <scope>NUCLEOTIDE SEQUENCE [LARGE SCALE GENOMIC DNA]</scope>
</reference>
<dbReference type="Gene3D" id="1.10.287.110">
    <property type="entry name" value="DnaJ domain"/>
    <property type="match status" value="1"/>
</dbReference>
<evidence type="ECO:0000256" key="2">
    <source>
        <dbReference type="ARBA" id="ARBA00022771"/>
    </source>
</evidence>
<comment type="caution">
    <text evidence="9">The sequence shown here is derived from an EMBL/GenBank/DDBJ whole genome shotgun (WGS) entry which is preliminary data.</text>
</comment>
<dbReference type="InterPro" id="IPR013087">
    <property type="entry name" value="Znf_C2H2_type"/>
</dbReference>
<keyword evidence="3" id="KW-0862">Zinc</keyword>
<accession>A0ABP0GE82</accession>
<sequence>MKCHYEVLGISLDASEDDIKRAYRKLALKWHPDKNRDSAEEATEQFRLIQAAYDVLSDLQEKAWYDRHRTEILHKNQFASFKDDTLSLLEFFTPSVYRGFGNDQKGFYAVYRDVFKKIAEEDKRFSSDDSASDEEMPEFGDGESDYDEVVHTFYAFWQSYFTKLSYVWIEKYDVHDAPDRRIARLIEKENKKERDKEKKKRNEIVRDLVRFVRKRDPRVQVHRENLEQIALQQKEKAEEKRVEILRARVEETALYEQQNREENDAHAQKVSQLEDMLKDEFGFSSDEDVGEDQEEVVEEQQSEEEEDDLRDDLFCIACNKQFKTQMAIKNHEKSKKHKEKMTLLQTEMRQEETTKSIFEVQDGENISDDETPDDVNKPRLTKKQKKQRKQKAKLFNEMTSSNEDLRDVTPSSTQANDDILTPGDDVTTGDVENPIIDERNDVLAAPKSSKNKKSKNKNKSKPSAATSPETTPPNFCVTCQREYPSRNKLFQHLKNTGHSLPLTGSAKTKRNKRK</sequence>
<evidence type="ECO:0000313" key="9">
    <source>
        <dbReference type="EMBL" id="CAK8688470.1"/>
    </source>
</evidence>
<dbReference type="Pfam" id="PF12171">
    <property type="entry name" value="zf-C2H2_jaz"/>
    <property type="match status" value="1"/>
</dbReference>
<feature type="compositionally biased region" description="Acidic residues" evidence="6">
    <location>
        <begin position="361"/>
        <end position="373"/>
    </location>
</feature>
<dbReference type="SUPFAM" id="SSF46565">
    <property type="entry name" value="Chaperone J-domain"/>
    <property type="match status" value="1"/>
</dbReference>
<evidence type="ECO:0000256" key="5">
    <source>
        <dbReference type="SAM" id="Coils"/>
    </source>
</evidence>
<keyword evidence="1" id="KW-0479">Metal-binding</keyword>
<evidence type="ECO:0000256" key="3">
    <source>
        <dbReference type="ARBA" id="ARBA00022833"/>
    </source>
</evidence>
<dbReference type="PROSITE" id="PS50157">
    <property type="entry name" value="ZINC_FINGER_C2H2_2"/>
    <property type="match status" value="1"/>
</dbReference>
<proteinExistence type="predicted"/>
<evidence type="ECO:0000256" key="6">
    <source>
        <dbReference type="SAM" id="MobiDB-lite"/>
    </source>
</evidence>
<dbReference type="InterPro" id="IPR001623">
    <property type="entry name" value="DnaJ_domain"/>
</dbReference>
<evidence type="ECO:0000256" key="1">
    <source>
        <dbReference type="ARBA" id="ARBA00022723"/>
    </source>
</evidence>
<dbReference type="InterPro" id="IPR022755">
    <property type="entry name" value="Znf_C2H2_jaz"/>
</dbReference>
<dbReference type="InterPro" id="IPR054076">
    <property type="entry name" value="ZUO1-like_ZHD"/>
</dbReference>
<feature type="coiled-coil region" evidence="5">
    <location>
        <begin position="182"/>
        <end position="243"/>
    </location>
</feature>
<evidence type="ECO:0000259" key="7">
    <source>
        <dbReference type="PROSITE" id="PS50076"/>
    </source>
</evidence>
<dbReference type="PRINTS" id="PR00625">
    <property type="entry name" value="JDOMAIN"/>
</dbReference>
<dbReference type="PROSITE" id="PS50076">
    <property type="entry name" value="DNAJ_2"/>
    <property type="match status" value="1"/>
</dbReference>
<feature type="region of interest" description="Disordered" evidence="6">
    <location>
        <begin position="283"/>
        <end position="309"/>
    </location>
</feature>
<dbReference type="Proteomes" id="UP001642483">
    <property type="component" value="Unassembled WGS sequence"/>
</dbReference>
<feature type="compositionally biased region" description="Low complexity" evidence="6">
    <location>
        <begin position="461"/>
        <end position="473"/>
    </location>
</feature>
<dbReference type="InterPro" id="IPR018253">
    <property type="entry name" value="DnaJ_domain_CS"/>
</dbReference>
<keyword evidence="10" id="KW-1185">Reference proteome</keyword>
<keyword evidence="2 4" id="KW-0863">Zinc-finger</keyword>
<dbReference type="Pfam" id="PF00226">
    <property type="entry name" value="DnaJ"/>
    <property type="match status" value="1"/>
</dbReference>
<dbReference type="PANTHER" id="PTHR44029">
    <property type="entry name" value="DNAJ HOMOLOG SUBFAMILY C MEMBER 21"/>
    <property type="match status" value="1"/>
</dbReference>
<dbReference type="PROSITE" id="PS00636">
    <property type="entry name" value="DNAJ_1"/>
    <property type="match status" value="1"/>
</dbReference>
<keyword evidence="5" id="KW-0175">Coiled coil</keyword>
<dbReference type="EMBL" id="CAWYQH010000108">
    <property type="protein sequence ID" value="CAK8688470.1"/>
    <property type="molecule type" value="Genomic_DNA"/>
</dbReference>
<feature type="compositionally biased region" description="Basic residues" evidence="6">
    <location>
        <begin position="379"/>
        <end position="392"/>
    </location>
</feature>
<feature type="region of interest" description="Disordered" evidence="6">
    <location>
        <begin position="493"/>
        <end position="514"/>
    </location>
</feature>
<evidence type="ECO:0000256" key="4">
    <source>
        <dbReference type="PROSITE-ProRule" id="PRU00042"/>
    </source>
</evidence>
<dbReference type="InterPro" id="IPR051964">
    <property type="entry name" value="Chaperone_stress_response"/>
</dbReference>
<dbReference type="CDD" id="cd06257">
    <property type="entry name" value="DnaJ"/>
    <property type="match status" value="1"/>
</dbReference>
<dbReference type="SUPFAM" id="SSF57667">
    <property type="entry name" value="beta-beta-alpha zinc fingers"/>
    <property type="match status" value="1"/>
</dbReference>
<dbReference type="SMART" id="SM00271">
    <property type="entry name" value="DnaJ"/>
    <property type="match status" value="1"/>
</dbReference>
<protein>
    <submittedName>
        <fullName evidence="9">Uncharacterized protein</fullName>
    </submittedName>
</protein>
<dbReference type="SMART" id="SM00451">
    <property type="entry name" value="ZnF_U1"/>
    <property type="match status" value="2"/>
</dbReference>
<feature type="domain" description="C2H2-type" evidence="8">
    <location>
        <begin position="313"/>
        <end position="342"/>
    </location>
</feature>
<feature type="domain" description="J" evidence="7">
    <location>
        <begin position="3"/>
        <end position="69"/>
    </location>
</feature>
<dbReference type="Pfam" id="PF21884">
    <property type="entry name" value="ZUO1-like_ZHD"/>
    <property type="match status" value="1"/>
</dbReference>